<dbReference type="GO" id="GO:0004622">
    <property type="term" value="F:phosphatidylcholine lysophospholipase activity"/>
    <property type="evidence" value="ECO:0007669"/>
    <property type="project" value="TreeGrafter"/>
</dbReference>
<name>A0A3D9L7Q8_MARFU</name>
<dbReference type="AlphaFoldDB" id="A0A3D9L7Q8"/>
<reference evidence="3 4" key="1">
    <citation type="submission" date="2018-07" db="EMBL/GenBank/DDBJ databases">
        <title>Genomic Encyclopedia of Type Strains, Phase IV (KMG-IV): sequencing the most valuable type-strain genomes for metagenomic binning, comparative biology and taxonomic classification.</title>
        <authorList>
            <person name="Goeker M."/>
        </authorList>
    </citation>
    <scope>NUCLEOTIDE SEQUENCE [LARGE SCALE GENOMIC DNA]</scope>
    <source>
        <strain evidence="3 4">DSM 4134</strain>
    </source>
</reference>
<accession>A0A3D9L7Q8</accession>
<keyword evidence="1" id="KW-0732">Signal</keyword>
<dbReference type="InterPro" id="IPR013830">
    <property type="entry name" value="SGNH_hydro"/>
</dbReference>
<sequence length="237" mass="26017">MLTFNVLYGMMKQKLAAILMFLGLSAAEAQDWPDLQKYRSANKEAKLLPKENRKVVFMGNSITEAWISQRPEFFSENGFIGRGISGQTTPQMLLRFRQDVIDLQPKAVVILAGTNDVAQNTGPMTIEESLANIKSMVELAQANGITPVLCTVLPADRFSWRPELTPAETIIALNQLIKQYAEAQGLALVDYHAALTNKGGGLPVKYGEDGVHPNVAGYQVMENIVLPVISSELAKLK</sequence>
<evidence type="ECO:0000313" key="3">
    <source>
        <dbReference type="EMBL" id="REE01553.1"/>
    </source>
</evidence>
<dbReference type="Gene3D" id="3.40.50.1110">
    <property type="entry name" value="SGNH hydrolase"/>
    <property type="match status" value="1"/>
</dbReference>
<feature type="signal peptide" evidence="1">
    <location>
        <begin position="1"/>
        <end position="29"/>
    </location>
</feature>
<protein>
    <submittedName>
        <fullName evidence="3">Lysophospholipase L1-like esterase</fullName>
    </submittedName>
</protein>
<dbReference type="Pfam" id="PF13472">
    <property type="entry name" value="Lipase_GDSL_2"/>
    <property type="match status" value="1"/>
</dbReference>
<organism evidence="3 4">
    <name type="scientific">Marinoscillum furvescens DSM 4134</name>
    <dbReference type="NCBI Taxonomy" id="1122208"/>
    <lineage>
        <taxon>Bacteria</taxon>
        <taxon>Pseudomonadati</taxon>
        <taxon>Bacteroidota</taxon>
        <taxon>Cytophagia</taxon>
        <taxon>Cytophagales</taxon>
        <taxon>Reichenbachiellaceae</taxon>
        <taxon>Marinoscillum</taxon>
    </lineage>
</organism>
<dbReference type="InterPro" id="IPR051532">
    <property type="entry name" value="Ester_Hydrolysis_Enzymes"/>
</dbReference>
<evidence type="ECO:0000256" key="1">
    <source>
        <dbReference type="SAM" id="SignalP"/>
    </source>
</evidence>
<keyword evidence="4" id="KW-1185">Reference proteome</keyword>
<evidence type="ECO:0000259" key="2">
    <source>
        <dbReference type="Pfam" id="PF13472"/>
    </source>
</evidence>
<dbReference type="PANTHER" id="PTHR30383">
    <property type="entry name" value="THIOESTERASE 1/PROTEASE 1/LYSOPHOSPHOLIPASE L1"/>
    <property type="match status" value="1"/>
</dbReference>
<dbReference type="SUPFAM" id="SSF52266">
    <property type="entry name" value="SGNH hydrolase"/>
    <property type="match status" value="1"/>
</dbReference>
<dbReference type="InterPro" id="IPR036514">
    <property type="entry name" value="SGNH_hydro_sf"/>
</dbReference>
<comment type="caution">
    <text evidence="3">The sequence shown here is derived from an EMBL/GenBank/DDBJ whole genome shotgun (WGS) entry which is preliminary data.</text>
</comment>
<dbReference type="EMBL" id="QREG01000003">
    <property type="protein sequence ID" value="REE01553.1"/>
    <property type="molecule type" value="Genomic_DNA"/>
</dbReference>
<dbReference type="Proteomes" id="UP000256779">
    <property type="component" value="Unassembled WGS sequence"/>
</dbReference>
<evidence type="ECO:0000313" key="4">
    <source>
        <dbReference type="Proteomes" id="UP000256779"/>
    </source>
</evidence>
<proteinExistence type="predicted"/>
<feature type="chain" id="PRO_5017793383" evidence="1">
    <location>
        <begin position="30"/>
        <end position="237"/>
    </location>
</feature>
<gene>
    <name evidence="3" type="ORF">C7460_10369</name>
</gene>
<dbReference type="PANTHER" id="PTHR30383:SF5">
    <property type="entry name" value="SGNH HYDROLASE-TYPE ESTERASE DOMAIN-CONTAINING PROTEIN"/>
    <property type="match status" value="1"/>
</dbReference>
<dbReference type="CDD" id="cd04501">
    <property type="entry name" value="SGNH_hydrolase_like_4"/>
    <property type="match status" value="1"/>
</dbReference>
<feature type="domain" description="SGNH hydrolase-type esterase" evidence="2">
    <location>
        <begin position="57"/>
        <end position="220"/>
    </location>
</feature>